<accession>A0ACD4RIS2</accession>
<evidence type="ECO:0000313" key="2">
    <source>
        <dbReference type="Proteomes" id="UP001226091"/>
    </source>
</evidence>
<dbReference type="Proteomes" id="UP001226091">
    <property type="component" value="Chromosome"/>
</dbReference>
<sequence length="175" mass="20574">MSKRLVKIIERKIKYDSEIVEHTCMLLKAKNQNAVLFHKILESFSMTANQTKLTIPRGSYTIAYYWSDRPYNLYIWRDHKGDYLGSYFNIVKNTYITDKVVSFEDLIIDIIVLPNGDFFILDENELPEPLDQFEKGFVQQTLTSLTDSLDILLTQLILETENAYKHEDLIPWLNI</sequence>
<reference evidence="2" key="1">
    <citation type="journal article" date="2025" name="Aquaculture">
        <title>Assessment of the bioflocculant production and safety properties of Metabacillus hrfriensis sp. nov. based on phenotypic and whole-genome sequencing analysis.</title>
        <authorList>
            <person name="Zhang R."/>
            <person name="Zhao Z."/>
            <person name="Luo L."/>
            <person name="Wang S."/>
            <person name="Guo K."/>
            <person name="Xu W."/>
        </authorList>
    </citation>
    <scope>NUCLEOTIDE SEQUENCE [LARGE SCALE GENOMIC DNA]</scope>
    <source>
        <strain evidence="2">CT-WN-B3</strain>
    </source>
</reference>
<dbReference type="EMBL" id="CP126116">
    <property type="protein sequence ID" value="WHZ60282.1"/>
    <property type="molecule type" value="Genomic_DNA"/>
</dbReference>
<gene>
    <name evidence="1" type="ORF">QLQ22_15530</name>
</gene>
<name>A0ACD4RIS2_9BACI</name>
<proteinExistence type="predicted"/>
<evidence type="ECO:0000313" key="1">
    <source>
        <dbReference type="EMBL" id="WHZ60282.1"/>
    </source>
</evidence>
<keyword evidence="2" id="KW-1185">Reference proteome</keyword>
<protein>
    <submittedName>
        <fullName evidence="1">DUF402 domain-containing protein</fullName>
    </submittedName>
</protein>
<organism evidence="1 2">
    <name type="scientific">Metabacillus hrfriensis</name>
    <dbReference type="NCBI Taxonomy" id="3048891"/>
    <lineage>
        <taxon>Bacteria</taxon>
        <taxon>Bacillati</taxon>
        <taxon>Bacillota</taxon>
        <taxon>Bacilli</taxon>
        <taxon>Bacillales</taxon>
        <taxon>Bacillaceae</taxon>
        <taxon>Metabacillus</taxon>
    </lineage>
</organism>